<protein>
    <recommendedName>
        <fullName evidence="4">Holin</fullName>
    </recommendedName>
</protein>
<dbReference type="Pfam" id="PF23809">
    <property type="entry name" value="Phage_holin_9"/>
    <property type="match status" value="1"/>
</dbReference>
<proteinExistence type="predicted"/>
<sequence length="128" mass="13572">MVDQPATPVVQLPGWLGALAAKINPAQREGWYRAVSGLFFMLWAVGVLTQDEAAKWTQFGISSVTLLFALLYATSPWRVAIYGLIVPLSAVLTWYGIATGINWPLVAAAVAQVLGITTAAAKTVQAAA</sequence>
<keyword evidence="3" id="KW-1185">Reference proteome</keyword>
<evidence type="ECO:0000313" key="2">
    <source>
        <dbReference type="EMBL" id="MFN6543930.1"/>
    </source>
</evidence>
<keyword evidence="1" id="KW-1133">Transmembrane helix</keyword>
<comment type="caution">
    <text evidence="2">The sequence shown here is derived from an EMBL/GenBank/DDBJ whole genome shotgun (WGS) entry which is preliminary data.</text>
</comment>
<evidence type="ECO:0008006" key="4">
    <source>
        <dbReference type="Google" id="ProtNLM"/>
    </source>
</evidence>
<reference evidence="2 3" key="1">
    <citation type="submission" date="2024-12" db="EMBL/GenBank/DDBJ databases">
        <title>The coexistence of Mycolicibacterium septicum and Mycolicibacterium nivoides in clinical samples.</title>
        <authorList>
            <person name="Wang C."/>
            <person name="Feng Y."/>
            <person name="Zong Z."/>
        </authorList>
    </citation>
    <scope>NUCLEOTIDE SEQUENCE [LARGE SCALE GENOMIC DNA]</scope>
    <source>
        <strain evidence="2 3">120309</strain>
    </source>
</reference>
<dbReference type="RefSeq" id="WP_409543340.1">
    <property type="nucleotide sequence ID" value="NZ_JBKBDD010000003.1"/>
</dbReference>
<dbReference type="Proteomes" id="UP001635816">
    <property type="component" value="Unassembled WGS sequence"/>
</dbReference>
<feature type="transmembrane region" description="Helical" evidence="1">
    <location>
        <begin position="56"/>
        <end position="72"/>
    </location>
</feature>
<accession>A0ABW9L8C6</accession>
<keyword evidence="1" id="KW-0812">Transmembrane</keyword>
<organism evidence="2 3">
    <name type="scientific">Mycolicibacterium nivoides</name>
    <dbReference type="NCBI Taxonomy" id="2487344"/>
    <lineage>
        <taxon>Bacteria</taxon>
        <taxon>Bacillati</taxon>
        <taxon>Actinomycetota</taxon>
        <taxon>Actinomycetes</taxon>
        <taxon>Mycobacteriales</taxon>
        <taxon>Mycobacteriaceae</taxon>
        <taxon>Mycolicibacterium</taxon>
    </lineage>
</organism>
<dbReference type="EMBL" id="JBKBDD010000003">
    <property type="protein sequence ID" value="MFN6543930.1"/>
    <property type="molecule type" value="Genomic_DNA"/>
</dbReference>
<evidence type="ECO:0000313" key="3">
    <source>
        <dbReference type="Proteomes" id="UP001635816"/>
    </source>
</evidence>
<evidence type="ECO:0000256" key="1">
    <source>
        <dbReference type="SAM" id="Phobius"/>
    </source>
</evidence>
<dbReference type="InterPro" id="IPR056390">
    <property type="entry name" value="Holin_phage"/>
</dbReference>
<feature type="transmembrane region" description="Helical" evidence="1">
    <location>
        <begin position="31"/>
        <end position="50"/>
    </location>
</feature>
<name>A0ABW9L8C6_9MYCO</name>
<keyword evidence="1" id="KW-0472">Membrane</keyword>
<gene>
    <name evidence="2" type="ORF">ACK4CT_12140</name>
</gene>